<evidence type="ECO:0000313" key="2">
    <source>
        <dbReference type="EMBL" id="KAG8187048.1"/>
    </source>
</evidence>
<reference evidence="2 3" key="1">
    <citation type="journal article" date="2022" name="Nat. Ecol. Evol.">
        <title>A masculinizing supergene underlies an exaggerated male reproductive morph in a spider.</title>
        <authorList>
            <person name="Hendrickx F."/>
            <person name="De Corte Z."/>
            <person name="Sonet G."/>
            <person name="Van Belleghem S.M."/>
            <person name="Kostlbacher S."/>
            <person name="Vangestel C."/>
        </authorList>
    </citation>
    <scope>NUCLEOTIDE SEQUENCE [LARGE SCALE GENOMIC DNA]</scope>
    <source>
        <strain evidence="2">W744_W776</strain>
    </source>
</reference>
<accession>A0AAV6UTJ2</accession>
<evidence type="ECO:0000256" key="1">
    <source>
        <dbReference type="SAM" id="MobiDB-lite"/>
    </source>
</evidence>
<dbReference type="Proteomes" id="UP000827092">
    <property type="component" value="Unassembled WGS sequence"/>
</dbReference>
<comment type="caution">
    <text evidence="2">The sequence shown here is derived from an EMBL/GenBank/DDBJ whole genome shotgun (WGS) entry which is preliminary data.</text>
</comment>
<feature type="region of interest" description="Disordered" evidence="1">
    <location>
        <begin position="17"/>
        <end position="74"/>
    </location>
</feature>
<name>A0AAV6UTJ2_9ARAC</name>
<keyword evidence="3" id="KW-1185">Reference proteome</keyword>
<gene>
    <name evidence="2" type="ORF">JTE90_019258</name>
</gene>
<proteinExistence type="predicted"/>
<dbReference type="EMBL" id="JAFNEN010000281">
    <property type="protein sequence ID" value="KAG8187048.1"/>
    <property type="molecule type" value="Genomic_DNA"/>
</dbReference>
<protein>
    <submittedName>
        <fullName evidence="2">Uncharacterized protein</fullName>
    </submittedName>
</protein>
<dbReference type="AlphaFoldDB" id="A0AAV6UTJ2"/>
<evidence type="ECO:0000313" key="3">
    <source>
        <dbReference type="Proteomes" id="UP000827092"/>
    </source>
</evidence>
<sequence length="74" mass="8179">MASQPPSPLTLYFQVESEPQNKKPHPFRISNNSFAHLSPPPPVQGFHPFSPFQFTGAAPSPPRDSPKGTKRNLL</sequence>
<organism evidence="2 3">
    <name type="scientific">Oedothorax gibbosus</name>
    <dbReference type="NCBI Taxonomy" id="931172"/>
    <lineage>
        <taxon>Eukaryota</taxon>
        <taxon>Metazoa</taxon>
        <taxon>Ecdysozoa</taxon>
        <taxon>Arthropoda</taxon>
        <taxon>Chelicerata</taxon>
        <taxon>Arachnida</taxon>
        <taxon>Araneae</taxon>
        <taxon>Araneomorphae</taxon>
        <taxon>Entelegynae</taxon>
        <taxon>Araneoidea</taxon>
        <taxon>Linyphiidae</taxon>
        <taxon>Erigoninae</taxon>
        <taxon>Oedothorax</taxon>
    </lineage>
</organism>